<proteinExistence type="predicted"/>
<accession>A0A9J7ALN1</accession>
<feature type="region of interest" description="Disordered" evidence="1">
    <location>
        <begin position="390"/>
        <end position="409"/>
    </location>
</feature>
<dbReference type="Proteomes" id="UP001060336">
    <property type="component" value="Chromosome"/>
</dbReference>
<reference evidence="2" key="1">
    <citation type="submission" date="2022-08" db="EMBL/GenBank/DDBJ databases">
        <title>Nisaea acidiphila sp. nov., isolated from a marine algal debris and emended description of the genus Nisaea Urios et al. 2008.</title>
        <authorList>
            <person name="Kwon K."/>
        </authorList>
    </citation>
    <scope>NUCLEOTIDE SEQUENCE</scope>
    <source>
        <strain evidence="2">MEBiC11861</strain>
    </source>
</reference>
<dbReference type="AlphaFoldDB" id="A0A9J7ALN1"/>
<evidence type="ECO:0000256" key="1">
    <source>
        <dbReference type="SAM" id="MobiDB-lite"/>
    </source>
</evidence>
<sequence length="409" mass="46291">MAAGSDTLPQTFERRGTCVPLISVPTFNHLRVREYVTSRGRLLEATIPNFSGTRRGEFAIVDWKQLPSMATLSERDSEVHARIMESRSALDLDPINVRSILQHADAAYNPDEERRRKAREQTQRDLEEQEIVRMSCIAQMTRECGVAQGDSFMARASTQSLLNLMSGKSAIADFRMEELIAKVMSHTALRAGCSVEDVRDWLEPLVGLIAPFGSVASEQETRTDGFLFRQHLRLLEFRGSLKAYATQARPEVADSAELILKVLDQTITYVSERIVRLDALLASIAGMFRQVRNSLDQLQKLRRDVAYGLDGWDDLVSIWLDAVENSHLIGGEQGMERAIGHILWHLPMIPYKELHGDAFDAQSSVERARVKLVSQMHSWQTDEMDFELQDRVERGKTKSEETGSRWEAS</sequence>
<dbReference type="KEGG" id="naci:NUH88_11675"/>
<dbReference type="RefSeq" id="WP_257766587.1">
    <property type="nucleotide sequence ID" value="NZ_CP102480.1"/>
</dbReference>
<gene>
    <name evidence="2" type="ORF">NUH88_11675</name>
</gene>
<dbReference type="EMBL" id="CP102480">
    <property type="protein sequence ID" value="UUX48079.1"/>
    <property type="molecule type" value="Genomic_DNA"/>
</dbReference>
<evidence type="ECO:0000313" key="3">
    <source>
        <dbReference type="Proteomes" id="UP001060336"/>
    </source>
</evidence>
<organism evidence="2 3">
    <name type="scientific">Nisaea acidiphila</name>
    <dbReference type="NCBI Taxonomy" id="1862145"/>
    <lineage>
        <taxon>Bacteria</taxon>
        <taxon>Pseudomonadati</taxon>
        <taxon>Pseudomonadota</taxon>
        <taxon>Alphaproteobacteria</taxon>
        <taxon>Rhodospirillales</taxon>
        <taxon>Thalassobaculaceae</taxon>
        <taxon>Nisaea</taxon>
    </lineage>
</organism>
<protein>
    <submittedName>
        <fullName evidence="2">Uncharacterized protein</fullName>
    </submittedName>
</protein>
<name>A0A9J7ALN1_9PROT</name>
<keyword evidence="3" id="KW-1185">Reference proteome</keyword>
<evidence type="ECO:0000313" key="2">
    <source>
        <dbReference type="EMBL" id="UUX48079.1"/>
    </source>
</evidence>